<organism evidence="1">
    <name type="scientific">Spirodela intermedia</name>
    <name type="common">Intermediate duckweed</name>
    <dbReference type="NCBI Taxonomy" id="51605"/>
    <lineage>
        <taxon>Eukaryota</taxon>
        <taxon>Viridiplantae</taxon>
        <taxon>Streptophyta</taxon>
        <taxon>Embryophyta</taxon>
        <taxon>Tracheophyta</taxon>
        <taxon>Spermatophyta</taxon>
        <taxon>Magnoliopsida</taxon>
        <taxon>Liliopsida</taxon>
        <taxon>Araceae</taxon>
        <taxon>Lemnoideae</taxon>
        <taxon>Spirodela</taxon>
    </lineage>
</organism>
<reference evidence="1 2" key="1">
    <citation type="submission" date="2019-12" db="EMBL/GenBank/DDBJ databases">
        <authorList>
            <person name="Scholz U."/>
            <person name="Mascher M."/>
            <person name="Fiebig A."/>
        </authorList>
    </citation>
    <scope>NUCLEOTIDE SEQUENCE</scope>
</reference>
<dbReference type="AlphaFoldDB" id="A0A7I8IDH7"/>
<dbReference type="Proteomes" id="UP001189122">
    <property type="component" value="Unassembled WGS sequence"/>
</dbReference>
<evidence type="ECO:0000313" key="1">
    <source>
        <dbReference type="EMBL" id="CAA2615328.1"/>
    </source>
</evidence>
<gene>
    <name evidence="1" type="ORF">SI7747_01001682</name>
</gene>
<dbReference type="EMBL" id="CACRZD030000001">
    <property type="protein sequence ID" value="CAA6655092.1"/>
    <property type="molecule type" value="Genomic_DNA"/>
</dbReference>
<sequence>MFLLCFYHHIDTFEKLYYMVEIPYLLKIKYFSTYEQINGRNVLIRNDVFCKTIGTLEANGCKYSIEVVSTACHLLNKSPTFIINFKALKKHGQEQLRKFSEWRSIKSK</sequence>
<dbReference type="EMBL" id="LR743588">
    <property type="protein sequence ID" value="CAA2615328.1"/>
    <property type="molecule type" value="Genomic_DNA"/>
</dbReference>
<accession>A0A7I8IDH7</accession>
<name>A0A7I8IDH7_SPIIN</name>
<protein>
    <submittedName>
        <fullName evidence="1">Uncharacterized protein</fullName>
    </submittedName>
</protein>
<evidence type="ECO:0000313" key="2">
    <source>
        <dbReference type="Proteomes" id="UP001189122"/>
    </source>
</evidence>
<proteinExistence type="predicted"/>
<keyword evidence="2" id="KW-1185">Reference proteome</keyword>